<reference evidence="1" key="1">
    <citation type="submission" date="2018-05" db="EMBL/GenBank/DDBJ databases">
        <authorList>
            <person name="Lanie J.A."/>
            <person name="Ng W.-L."/>
            <person name="Kazmierczak K.M."/>
            <person name="Andrzejewski T.M."/>
            <person name="Davidsen T.M."/>
            <person name="Wayne K.J."/>
            <person name="Tettelin H."/>
            <person name="Glass J.I."/>
            <person name="Rusch D."/>
            <person name="Podicherti R."/>
            <person name="Tsui H.-C.T."/>
            <person name="Winkler M.E."/>
        </authorList>
    </citation>
    <scope>NUCLEOTIDE SEQUENCE</scope>
</reference>
<gene>
    <name evidence="1" type="ORF">METZ01_LOCUS357029</name>
</gene>
<dbReference type="SUPFAM" id="SSF52833">
    <property type="entry name" value="Thioredoxin-like"/>
    <property type="match status" value="1"/>
</dbReference>
<accession>A0A382S3V1</accession>
<dbReference type="EMBL" id="UINC01125982">
    <property type="protein sequence ID" value="SVD04175.1"/>
    <property type="molecule type" value="Genomic_DNA"/>
</dbReference>
<feature type="non-terminal residue" evidence="1">
    <location>
        <position position="1"/>
    </location>
</feature>
<protein>
    <submittedName>
        <fullName evidence="1">Uncharacterized protein</fullName>
    </submittedName>
</protein>
<evidence type="ECO:0000313" key="1">
    <source>
        <dbReference type="EMBL" id="SVD04175.1"/>
    </source>
</evidence>
<dbReference type="Gene3D" id="3.40.30.10">
    <property type="entry name" value="Glutaredoxin"/>
    <property type="match status" value="1"/>
</dbReference>
<dbReference type="AlphaFoldDB" id="A0A382S3V1"/>
<dbReference type="InterPro" id="IPR036249">
    <property type="entry name" value="Thioredoxin-like_sf"/>
</dbReference>
<dbReference type="PROSITE" id="PS51354">
    <property type="entry name" value="GLUTAREDOXIN_2"/>
    <property type="match status" value="1"/>
</dbReference>
<name>A0A382S3V1_9ZZZZ</name>
<proteinExistence type="predicted"/>
<organism evidence="1">
    <name type="scientific">marine metagenome</name>
    <dbReference type="NCBI Taxonomy" id="408172"/>
    <lineage>
        <taxon>unclassified sequences</taxon>
        <taxon>metagenomes</taxon>
        <taxon>ecological metagenomes</taxon>
    </lineage>
</organism>
<sequence>PQIFIDNQHIGGCDELYELEGKEKLDSILDVKETR</sequence>